<evidence type="ECO:0000313" key="4">
    <source>
        <dbReference type="Proteomes" id="UP000639396"/>
    </source>
</evidence>
<feature type="domain" description="Glycosyltransferase 2-like" evidence="2">
    <location>
        <begin position="136"/>
        <end position="281"/>
    </location>
</feature>
<feature type="region of interest" description="Disordered" evidence="1">
    <location>
        <begin position="16"/>
        <end position="48"/>
    </location>
</feature>
<gene>
    <name evidence="3" type="ORF">IDH45_02525</name>
</gene>
<protein>
    <submittedName>
        <fullName evidence="3">Glycosyltransferase</fullName>
    </submittedName>
</protein>
<dbReference type="EMBL" id="JACXJA010000003">
    <property type="protein sequence ID" value="MBD2860860.1"/>
    <property type="molecule type" value="Genomic_DNA"/>
</dbReference>
<accession>A0A927C7N8</accession>
<dbReference type="RefSeq" id="WP_190924352.1">
    <property type="nucleotide sequence ID" value="NZ_JACXJA010000003.1"/>
</dbReference>
<keyword evidence="4" id="KW-1185">Reference proteome</keyword>
<sequence>MGRLRKRQFRITGRTRGRLKRKIHKAGRRSGGRRRGLRQQGGSEGQVRSAATVQLAGRAFEAGKQAAPLIDVDAAGRAQALNDCWNDWRESFPIRTASWTAYHDIARHFVQGFESGKGIRLNNPVLVPTRKTIGAVVTAMNEEKALPAVLDQLGRLPLSEIVIVVNGSTDRTFWSARNLSGGIVVHFVRPLGHDVGRAVGAKLTRSDILLFLDGDFPVFAEHLVPFVDAVDQGTDVALNDISPYIDVFANRDPVSVVKEMLNRSLGRADLEANSMTAVPHALSRRALETIGCSNLMVPPKAQSIAVRSGLKVGCAMSVDVISKNRIRAKNSGHDNPVAHLIVGDHLEAFSYLLRAEGPRLSSVDDIRNRSVLGRVSS</sequence>
<feature type="compositionally biased region" description="Basic residues" evidence="1">
    <location>
        <begin position="16"/>
        <end position="37"/>
    </location>
</feature>
<proteinExistence type="predicted"/>
<organism evidence="3 4">
    <name type="scientific">Paenibacillus oceani</name>
    <dbReference type="NCBI Taxonomy" id="2772510"/>
    <lineage>
        <taxon>Bacteria</taxon>
        <taxon>Bacillati</taxon>
        <taxon>Bacillota</taxon>
        <taxon>Bacilli</taxon>
        <taxon>Bacillales</taxon>
        <taxon>Paenibacillaceae</taxon>
        <taxon>Paenibacillus</taxon>
    </lineage>
</organism>
<dbReference type="InterPro" id="IPR029044">
    <property type="entry name" value="Nucleotide-diphossugar_trans"/>
</dbReference>
<evidence type="ECO:0000259" key="2">
    <source>
        <dbReference type="Pfam" id="PF00535"/>
    </source>
</evidence>
<dbReference type="InterPro" id="IPR001173">
    <property type="entry name" value="Glyco_trans_2-like"/>
</dbReference>
<dbReference type="AlphaFoldDB" id="A0A927C7N8"/>
<dbReference type="Gene3D" id="3.90.550.10">
    <property type="entry name" value="Spore Coat Polysaccharide Biosynthesis Protein SpsA, Chain A"/>
    <property type="match status" value="1"/>
</dbReference>
<dbReference type="Pfam" id="PF00535">
    <property type="entry name" value="Glycos_transf_2"/>
    <property type="match status" value="1"/>
</dbReference>
<evidence type="ECO:0000313" key="3">
    <source>
        <dbReference type="EMBL" id="MBD2860860.1"/>
    </source>
</evidence>
<reference evidence="3" key="1">
    <citation type="submission" date="2020-09" db="EMBL/GenBank/DDBJ databases">
        <title>A novel bacterium of genus Paenibacillus, isolated from South China Sea.</title>
        <authorList>
            <person name="Huang H."/>
            <person name="Mo K."/>
            <person name="Hu Y."/>
        </authorList>
    </citation>
    <scope>NUCLEOTIDE SEQUENCE</scope>
    <source>
        <strain evidence="3">IB182363</strain>
    </source>
</reference>
<evidence type="ECO:0000256" key="1">
    <source>
        <dbReference type="SAM" id="MobiDB-lite"/>
    </source>
</evidence>
<dbReference type="SUPFAM" id="SSF53448">
    <property type="entry name" value="Nucleotide-diphospho-sugar transferases"/>
    <property type="match status" value="1"/>
</dbReference>
<comment type="caution">
    <text evidence="3">The sequence shown here is derived from an EMBL/GenBank/DDBJ whole genome shotgun (WGS) entry which is preliminary data.</text>
</comment>
<name>A0A927C7N8_9BACL</name>
<dbReference type="Proteomes" id="UP000639396">
    <property type="component" value="Unassembled WGS sequence"/>
</dbReference>